<dbReference type="Proteomes" id="UP000321234">
    <property type="component" value="Unassembled WGS sequence"/>
</dbReference>
<keyword evidence="2" id="KW-1185">Reference proteome</keyword>
<protein>
    <recommendedName>
        <fullName evidence="3">Fibronectin type-III domain-containing protein</fullName>
    </recommendedName>
</protein>
<dbReference type="InterPro" id="IPR013783">
    <property type="entry name" value="Ig-like_fold"/>
</dbReference>
<dbReference type="RefSeq" id="WP_147925214.1">
    <property type="nucleotide sequence ID" value="NZ_VKAC01000002.1"/>
</dbReference>
<dbReference type="Gene3D" id="2.60.40.10">
    <property type="entry name" value="Immunoglobulins"/>
    <property type="match status" value="1"/>
</dbReference>
<reference evidence="1 2" key="1">
    <citation type="submission" date="2019-07" db="EMBL/GenBank/DDBJ databases">
        <title>Quadrisphaera sp. strain DD2A genome sequencing and assembly.</title>
        <authorList>
            <person name="Kim I."/>
        </authorList>
    </citation>
    <scope>NUCLEOTIDE SEQUENCE [LARGE SCALE GENOMIC DNA]</scope>
    <source>
        <strain evidence="1 2">DD2A</strain>
    </source>
</reference>
<dbReference type="OrthoDB" id="4058373at2"/>
<dbReference type="AlphaFoldDB" id="A0A5C8ZHN5"/>
<gene>
    <name evidence="1" type="ORF">FMM08_04985</name>
</gene>
<comment type="caution">
    <text evidence="1">The sequence shown here is derived from an EMBL/GenBank/DDBJ whole genome shotgun (WGS) entry which is preliminary data.</text>
</comment>
<dbReference type="EMBL" id="VKAC01000002">
    <property type="protein sequence ID" value="TXR57575.1"/>
    <property type="molecule type" value="Genomic_DNA"/>
</dbReference>
<name>A0A5C8ZHN5_9ACTN</name>
<accession>A0A5C8ZHN5</accession>
<dbReference type="GO" id="GO:0005975">
    <property type="term" value="P:carbohydrate metabolic process"/>
    <property type="evidence" value="ECO:0007669"/>
    <property type="project" value="UniProtKB-ARBA"/>
</dbReference>
<evidence type="ECO:0008006" key="3">
    <source>
        <dbReference type="Google" id="ProtNLM"/>
    </source>
</evidence>
<evidence type="ECO:0000313" key="1">
    <source>
        <dbReference type="EMBL" id="TXR57575.1"/>
    </source>
</evidence>
<organism evidence="1 2">
    <name type="scientific">Quadrisphaera setariae</name>
    <dbReference type="NCBI Taxonomy" id="2593304"/>
    <lineage>
        <taxon>Bacteria</taxon>
        <taxon>Bacillati</taxon>
        <taxon>Actinomycetota</taxon>
        <taxon>Actinomycetes</taxon>
        <taxon>Kineosporiales</taxon>
        <taxon>Kineosporiaceae</taxon>
        <taxon>Quadrisphaera</taxon>
    </lineage>
</organism>
<proteinExistence type="predicted"/>
<sequence length="424" mass="44290">MTDARSPMRNAKGNTLVATLPSRPRRRVARSSTIAVVLATCAALSIPMQAVAAAPQSSSTAADFTLADLAAGKYAQPAPNASTLDTSARTSAPKVDVRLIENSAGQKAVADLTATGGDASSQFLTAATPTAVNLSWASVVGITQYRVVRDDKQIGITSSTSYKDVAVKPGEVHEYRVESILPSADSTIDARTWGASVAVPGKSGTSTSSLQADASARASALAAISTTNIQYQTFIEQDKIPGPPAGCGQYNNPVPLTGPAKYYFGGDNRGFGPSAYPYRTREGAVINWNSGGSVSKNISMGTTHVYDSAGKLLAEKTASASGMSVERLTASTASAVDIRFIARATDPFCTGIPNGINSSFVIHVTNSGTWSIQTGSHRQMPDHEVYISRGSSWATVYQRRYASLACLVASACESANMTGIYGKY</sequence>
<evidence type="ECO:0000313" key="2">
    <source>
        <dbReference type="Proteomes" id="UP000321234"/>
    </source>
</evidence>